<dbReference type="AlphaFoldDB" id="A0A6P3WP54"/>
<dbReference type="KEGG" id="dqu:106740875"/>
<dbReference type="RefSeq" id="XP_014467826.1">
    <property type="nucleotide sequence ID" value="XM_014612340.1"/>
</dbReference>
<evidence type="ECO:0000313" key="1">
    <source>
        <dbReference type="Proteomes" id="UP000515204"/>
    </source>
</evidence>
<gene>
    <name evidence="2" type="primary">LOC106740875</name>
</gene>
<keyword evidence="1" id="KW-1185">Reference proteome</keyword>
<dbReference type="OrthoDB" id="5382468at2759"/>
<organism evidence="1 2">
    <name type="scientific">Dinoponera quadriceps</name>
    <name type="common">South American ant</name>
    <dbReference type="NCBI Taxonomy" id="609295"/>
    <lineage>
        <taxon>Eukaryota</taxon>
        <taxon>Metazoa</taxon>
        <taxon>Ecdysozoa</taxon>
        <taxon>Arthropoda</taxon>
        <taxon>Hexapoda</taxon>
        <taxon>Insecta</taxon>
        <taxon>Pterygota</taxon>
        <taxon>Neoptera</taxon>
        <taxon>Endopterygota</taxon>
        <taxon>Hymenoptera</taxon>
        <taxon>Apocrita</taxon>
        <taxon>Aculeata</taxon>
        <taxon>Formicoidea</taxon>
        <taxon>Formicidae</taxon>
        <taxon>Ponerinae</taxon>
        <taxon>Ponerini</taxon>
        <taxon>Dinoponera</taxon>
    </lineage>
</organism>
<name>A0A6P3WP54_DINQU</name>
<dbReference type="SUPFAM" id="SSF48371">
    <property type="entry name" value="ARM repeat"/>
    <property type="match status" value="1"/>
</dbReference>
<dbReference type="GeneID" id="106740875"/>
<accession>A0A6P3WP54</accession>
<proteinExistence type="predicted"/>
<dbReference type="InterPro" id="IPR016024">
    <property type="entry name" value="ARM-type_fold"/>
</dbReference>
<sequence length="332" mass="37613">MEKLFELYLDDENSLLPYMKQKLLSGSAQVTIERILSCLKNATQSDQDVIVWKLVRFDVISTICDVMQTSDDNFVRVALKCFELASIHKRFYENHAAMNAVESMLRLTYCINKSLKDSILSEKLVQSICNVLVRSSELAVDLNDVCVPQQIVLLVKNLDVHDSQRDKLKFTAVTMLNVVLQRAVFDDSPDEEMIIDVCRDAMRSMTEIVKYGEDDNAILLAAVILCGTCAGGSRFCGTEPAREEPIGDDDLTIRQKKFELSVSIYEAMMTIIIPYVKDADLSRIDSVTFHRNLVSCLNNLYQLKSCNHDNLSNHLAANGYLEYFLRLTVQLP</sequence>
<dbReference type="Proteomes" id="UP000515204">
    <property type="component" value="Unplaced"/>
</dbReference>
<protein>
    <submittedName>
        <fullName evidence="2">Uncharacterized protein LOC106740875</fullName>
    </submittedName>
</protein>
<reference evidence="2" key="1">
    <citation type="submission" date="2025-08" db="UniProtKB">
        <authorList>
            <consortium name="RefSeq"/>
        </authorList>
    </citation>
    <scope>IDENTIFICATION</scope>
</reference>
<evidence type="ECO:0000313" key="2">
    <source>
        <dbReference type="RefSeq" id="XP_014467826.1"/>
    </source>
</evidence>